<reference evidence="2" key="1">
    <citation type="journal article" date="2020" name="Fungal Divers.">
        <title>Resolving the Mortierellaceae phylogeny through synthesis of multi-gene phylogenetics and phylogenomics.</title>
        <authorList>
            <person name="Vandepol N."/>
            <person name="Liber J."/>
            <person name="Desiro A."/>
            <person name="Na H."/>
            <person name="Kennedy M."/>
            <person name="Barry K."/>
            <person name="Grigoriev I.V."/>
            <person name="Miller A.N."/>
            <person name="O'Donnell K."/>
            <person name="Stajich J.E."/>
            <person name="Bonito G."/>
        </authorList>
    </citation>
    <scope>NUCLEOTIDE SEQUENCE</scope>
    <source>
        <strain evidence="2">NVP1</strain>
    </source>
</reference>
<name>A0A9P5VK11_9FUNG</name>
<protein>
    <submittedName>
        <fullName evidence="2">Uncharacterized protein</fullName>
    </submittedName>
</protein>
<keyword evidence="3" id="KW-1185">Reference proteome</keyword>
<evidence type="ECO:0000313" key="2">
    <source>
        <dbReference type="EMBL" id="KAF9329067.1"/>
    </source>
</evidence>
<organism evidence="2 3">
    <name type="scientific">Podila minutissima</name>
    <dbReference type="NCBI Taxonomy" id="64525"/>
    <lineage>
        <taxon>Eukaryota</taxon>
        <taxon>Fungi</taxon>
        <taxon>Fungi incertae sedis</taxon>
        <taxon>Mucoromycota</taxon>
        <taxon>Mortierellomycotina</taxon>
        <taxon>Mortierellomycetes</taxon>
        <taxon>Mortierellales</taxon>
        <taxon>Mortierellaceae</taxon>
        <taxon>Podila</taxon>
    </lineage>
</organism>
<dbReference type="EMBL" id="JAAAUY010000508">
    <property type="protein sequence ID" value="KAF9329067.1"/>
    <property type="molecule type" value="Genomic_DNA"/>
</dbReference>
<keyword evidence="1" id="KW-0472">Membrane</keyword>
<comment type="caution">
    <text evidence="2">The sequence shown here is derived from an EMBL/GenBank/DDBJ whole genome shotgun (WGS) entry which is preliminary data.</text>
</comment>
<accession>A0A9P5VK11</accession>
<feature type="transmembrane region" description="Helical" evidence="1">
    <location>
        <begin position="25"/>
        <end position="44"/>
    </location>
</feature>
<gene>
    <name evidence="2" type="ORF">BG006_007839</name>
</gene>
<sequence length="239" mass="26508">MTRLYRFTHNNVELVSDDNNATQEINIGAISLSNLVMFSAVLFMNEFRKMGMADTDVSKTCNMSEWRRRIYAGTGNSQEVDEDVDIMDLPAKHTSQAGVIYATTTQEPDEGKESFTAFLLAYHKPGMSKTISASRNAQTTSEPSREAQALIASSGVTHIWLCGSDPARRRHRYMTKCLEQLEQDVRAWRASGQGSGIMTVHTIPAAFPGMVQFLLKNGFQGGDIVVGGENGKVLYWKEV</sequence>
<evidence type="ECO:0000256" key="1">
    <source>
        <dbReference type="SAM" id="Phobius"/>
    </source>
</evidence>
<keyword evidence="1" id="KW-1133">Transmembrane helix</keyword>
<keyword evidence="1" id="KW-0812">Transmembrane</keyword>
<dbReference type="AlphaFoldDB" id="A0A9P5VK11"/>
<evidence type="ECO:0000313" key="3">
    <source>
        <dbReference type="Proteomes" id="UP000696485"/>
    </source>
</evidence>
<proteinExistence type="predicted"/>
<dbReference type="Proteomes" id="UP000696485">
    <property type="component" value="Unassembled WGS sequence"/>
</dbReference>